<keyword evidence="3" id="KW-1185">Reference proteome</keyword>
<dbReference type="PANTHER" id="PTHR35175">
    <property type="entry name" value="DUF1289 DOMAIN-CONTAINING PROTEIN"/>
    <property type="match status" value="1"/>
</dbReference>
<reference evidence="2 3" key="1">
    <citation type="submission" date="2018-03" db="EMBL/GenBank/DDBJ databases">
        <authorList>
            <person name="Keele B.F."/>
        </authorList>
    </citation>
    <scope>NUCLEOTIDE SEQUENCE [LARGE SCALE GENOMIC DNA]</scope>
    <source>
        <strain evidence="2 3">CECT 8504</strain>
    </source>
</reference>
<dbReference type="Proteomes" id="UP000244912">
    <property type="component" value="Unassembled WGS sequence"/>
</dbReference>
<dbReference type="AlphaFoldDB" id="A0A2R8BQW5"/>
<proteinExistence type="predicted"/>
<evidence type="ECO:0000256" key="1">
    <source>
        <dbReference type="SAM" id="MobiDB-lite"/>
    </source>
</evidence>
<dbReference type="InterPro" id="IPR010710">
    <property type="entry name" value="DUF1289"/>
</dbReference>
<evidence type="ECO:0000313" key="3">
    <source>
        <dbReference type="Proteomes" id="UP000244912"/>
    </source>
</evidence>
<dbReference type="PANTHER" id="PTHR35175:SF2">
    <property type="entry name" value="DUF1289 DOMAIN-CONTAINING PROTEIN"/>
    <property type="match status" value="1"/>
</dbReference>
<evidence type="ECO:0008006" key="4">
    <source>
        <dbReference type="Google" id="ProtNLM"/>
    </source>
</evidence>
<name>A0A2R8BQW5_9RHOB</name>
<gene>
    <name evidence="2" type="ORF">PAA8504_00270</name>
</gene>
<dbReference type="RefSeq" id="WP_108892367.1">
    <property type="nucleotide sequence ID" value="NZ_ONZF01000001.1"/>
</dbReference>
<feature type="region of interest" description="Disordered" evidence="1">
    <location>
        <begin position="54"/>
        <end position="78"/>
    </location>
</feature>
<dbReference type="Pfam" id="PF06945">
    <property type="entry name" value="DUF1289"/>
    <property type="match status" value="1"/>
</dbReference>
<accession>A0A2R8BQW5</accession>
<protein>
    <recommendedName>
        <fullName evidence="4">Fe-S protein</fullName>
    </recommendedName>
</protein>
<sequence>MEDETTTAPPIETPCINVCVIHPAARLCTGCLRTMDEITSWRKMTPAERSRIMAELPGRQGQLHQRRGGRARNAGQRD</sequence>
<dbReference type="EMBL" id="ONZF01000001">
    <property type="protein sequence ID" value="SPJ22476.1"/>
    <property type="molecule type" value="Genomic_DNA"/>
</dbReference>
<evidence type="ECO:0000313" key="2">
    <source>
        <dbReference type="EMBL" id="SPJ22476.1"/>
    </source>
</evidence>
<organism evidence="2 3">
    <name type="scientific">Palleronia abyssalis</name>
    <dbReference type="NCBI Taxonomy" id="1501240"/>
    <lineage>
        <taxon>Bacteria</taxon>
        <taxon>Pseudomonadati</taxon>
        <taxon>Pseudomonadota</taxon>
        <taxon>Alphaproteobacteria</taxon>
        <taxon>Rhodobacterales</taxon>
        <taxon>Roseobacteraceae</taxon>
        <taxon>Palleronia</taxon>
    </lineage>
</organism>
<dbReference type="OrthoDB" id="9811423at2"/>